<comment type="caution">
    <text evidence="1">The sequence shown here is derived from an EMBL/GenBank/DDBJ whole genome shotgun (WGS) entry which is preliminary data.</text>
</comment>
<reference evidence="1" key="1">
    <citation type="journal article" date="2014" name="Front. Microbiol.">
        <title>High frequency of phylogenetically diverse reductive dehalogenase-homologous genes in deep subseafloor sedimentary metagenomes.</title>
        <authorList>
            <person name="Kawai M."/>
            <person name="Futagami T."/>
            <person name="Toyoda A."/>
            <person name="Takaki Y."/>
            <person name="Nishi S."/>
            <person name="Hori S."/>
            <person name="Arai W."/>
            <person name="Tsubouchi T."/>
            <person name="Morono Y."/>
            <person name="Uchiyama I."/>
            <person name="Ito T."/>
            <person name="Fujiyama A."/>
            <person name="Inagaki F."/>
            <person name="Takami H."/>
        </authorList>
    </citation>
    <scope>NUCLEOTIDE SEQUENCE</scope>
    <source>
        <strain evidence="1">Expedition CK06-06</strain>
    </source>
</reference>
<organism evidence="1">
    <name type="scientific">marine sediment metagenome</name>
    <dbReference type="NCBI Taxonomy" id="412755"/>
    <lineage>
        <taxon>unclassified sequences</taxon>
        <taxon>metagenomes</taxon>
        <taxon>ecological metagenomes</taxon>
    </lineage>
</organism>
<name>X1PPE5_9ZZZZ</name>
<sequence length="37" mass="4098">ANYVNICRTLADSYDLGTSHGTQKDAIQNGFSYSYSH</sequence>
<accession>X1PPE5</accession>
<gene>
    <name evidence="1" type="ORF">S06H3_58889</name>
</gene>
<feature type="non-terminal residue" evidence="1">
    <location>
        <position position="1"/>
    </location>
</feature>
<dbReference type="EMBL" id="BARV01038177">
    <property type="protein sequence ID" value="GAI57703.1"/>
    <property type="molecule type" value="Genomic_DNA"/>
</dbReference>
<evidence type="ECO:0000313" key="1">
    <source>
        <dbReference type="EMBL" id="GAI57703.1"/>
    </source>
</evidence>
<proteinExistence type="predicted"/>
<dbReference type="AlphaFoldDB" id="X1PPE5"/>
<protein>
    <submittedName>
        <fullName evidence="1">Uncharacterized protein</fullName>
    </submittedName>
</protein>